<organism evidence="2 3">
    <name type="scientific">Abeliophyllum distichum</name>
    <dbReference type="NCBI Taxonomy" id="126358"/>
    <lineage>
        <taxon>Eukaryota</taxon>
        <taxon>Viridiplantae</taxon>
        <taxon>Streptophyta</taxon>
        <taxon>Embryophyta</taxon>
        <taxon>Tracheophyta</taxon>
        <taxon>Spermatophyta</taxon>
        <taxon>Magnoliopsida</taxon>
        <taxon>eudicotyledons</taxon>
        <taxon>Gunneridae</taxon>
        <taxon>Pentapetalae</taxon>
        <taxon>asterids</taxon>
        <taxon>lamiids</taxon>
        <taxon>Lamiales</taxon>
        <taxon>Oleaceae</taxon>
        <taxon>Forsythieae</taxon>
        <taxon>Abeliophyllum</taxon>
    </lineage>
</organism>
<reference evidence="3" key="1">
    <citation type="submission" date="2024-07" db="EMBL/GenBank/DDBJ databases">
        <title>Two chromosome-level genome assemblies of Korean endemic species Abeliophyllum distichum and Forsythia ovata (Oleaceae).</title>
        <authorList>
            <person name="Jang H."/>
        </authorList>
    </citation>
    <scope>NUCLEOTIDE SEQUENCE [LARGE SCALE GENOMIC DNA]</scope>
</reference>
<dbReference type="EMBL" id="JBFOLK010000012">
    <property type="protein sequence ID" value="KAL2471479.1"/>
    <property type="molecule type" value="Genomic_DNA"/>
</dbReference>
<gene>
    <name evidence="2" type="ORF">Adt_39615</name>
</gene>
<keyword evidence="3" id="KW-1185">Reference proteome</keyword>
<feature type="domain" description="Transposase (putative) gypsy type" evidence="1">
    <location>
        <begin position="68"/>
        <end position="110"/>
    </location>
</feature>
<protein>
    <recommendedName>
        <fullName evidence="1">Transposase (putative) gypsy type domain-containing protein</fullName>
    </recommendedName>
</protein>
<proteinExistence type="predicted"/>
<evidence type="ECO:0000259" key="1">
    <source>
        <dbReference type="Pfam" id="PF04195"/>
    </source>
</evidence>
<comment type="caution">
    <text evidence="2">The sequence shown here is derived from an EMBL/GenBank/DDBJ whole genome shotgun (WGS) entry which is preliminary data.</text>
</comment>
<evidence type="ECO:0000313" key="2">
    <source>
        <dbReference type="EMBL" id="KAL2471479.1"/>
    </source>
</evidence>
<dbReference type="InterPro" id="IPR007321">
    <property type="entry name" value="Transposase_28"/>
</dbReference>
<sequence>MGLVGGGPVGSSSNFVGKWAAEDIPSIVSEAELDALRQAFRVPANIRFYVPEPHERACSPRKGYVALHVQSFNAGLRLPLDPFYRCVLRVYGLAPTQVAPNGWEFVYVVLALHRV</sequence>
<evidence type="ECO:0000313" key="3">
    <source>
        <dbReference type="Proteomes" id="UP001604336"/>
    </source>
</evidence>
<dbReference type="Proteomes" id="UP001604336">
    <property type="component" value="Unassembled WGS sequence"/>
</dbReference>
<name>A0ABD1Q6I5_9LAMI</name>
<accession>A0ABD1Q6I5</accession>
<dbReference type="Pfam" id="PF04195">
    <property type="entry name" value="Transposase_28"/>
    <property type="match status" value="1"/>
</dbReference>
<dbReference type="AlphaFoldDB" id="A0ABD1Q6I5"/>